<sequence length="2857" mass="322022">MLNDKLFYKSRILLICVFTLLSVSKSFAGIEEANSRIYPDSMQVFSTHVEDSKLMYFKSTTNWEDTFYDKEVIGRVELGIDHSLLRAHHSYAETFAELEVKYETWDGTSFVSHTITSQELFVSYDPVAGTSYDDRDVLIIPGAYSIDVTLTDSTNIEDYIYLDASVEAERYEAYDIDFIPASSNMNHNKLGDKLYLSWPFIKGAEAYDVEWAYVDTVNNTAIIQHDYDFEEYSTRIRVEQNRAQIPLIYDPGYLLMRYRPVYYDSNSLKINVEGKWTTDVVSGSDNASGGLNDFITNMGPNAYYIIEDWFEASKNWSANIVYADDGYQGQQISYMDGLSRERQSLSSLNTENKVMASSQLFDAAGRPAIQILPAPVDQQKFSFIEDLNISTTGQHYNYEDFDKDNFYDTAQCQYGYNLMSSSLSNGAANYYSTDNPDKEGMQAFVPDAQGAPFLIKRYMPDRTGRLSEYGGGFGEEFQPLEMGAVEIKYGMVTNSDLGLYFNSNDHGDQQYYRSNHVFDQNNQRSYLMKDYKGRVIASMPGGEVPESLLPVDGSVAPASLEADLISLNQEQDGALVVQFQKYLPGNENFILRYDADVPQFRGCDQNVCFDCVYEVDVKVTYEDSCVSGIEHTKLHDNATIGQFSPVDNCSNDTLYEFGVTGASPPDTTFSLPYGAMVTITKTLRPSEKALEQYVDYYMQNSLCVPQFEDHFIDVLGDVASEADTCYTDPCYVECYEEYGSKEEYVNQAISDAASIEVIITYDTVYEQGGTSGEYEVFADTTYNITYPSTFDTASVRSEYDALIQECADFCLNGIELQDSRCEAVKDDLIRSFRPGGTYAMFSFDSVNNVIVAQGDSSILSSINNFGVTYRNREIKYEKSDGTLYLPGDLSPHEMSVGDFVTSFQPQWAEAIFEFVRSENELPNEAECILTACENYADVFEYDRYLRSIHTYEQATLARYAPSTDGSFLNPADVSFPFDEFVRPTNHASHMVHDPLLQESYGSDLQGFVEEWRSGEGTLYEFAAEYGDPNYQIGDNMGDDTCVMDQEWMIFKARYLAFRDSLIDAEILGSCQTMTNIPAYYGGIYIYQTLDNPQLADDLSDIDTDPDSAWDDMKSSCESNCSALADEWVNKIEQCTQNQTVIDNMRADLIALCSAGCSPENAFGTKSLPNSPHDVEVDGSVVYTVPTSIQINTGISTPTVSSFKEIFEEYADDYSSLESGTAVCNPYMFTSVDKFREEIPFSKLDTCACNTVLDIESDFNHLNNVDSLPDGVTTGRQYFAHVTGVSLPSYNPIVCNCQAAEADADPAGYLANLEIPFTSQFVCKDNCVTCDEITTHYSTFLTEVGFSQPIPDTALTDVYAVFGSYLEDETSMNVDPGEATAFMQQCEQFQNDSKLGTNGLSPQAGDMLTLIEALYDKQGLNDNSGTPLSIPLYWDFYWSTLYPYGFDTLFNVDASISGSNVSSLLIELDGTTQYPYDKEISFSSMSPADVTLDSILLFQNIYADISSLSIGNVNDFVITGITVGGRAFEWKGTCSYDLLKKIVSDGSGGYDLKICSDRYNFEPQDPCTKNILSVAFETAVNTYTQDLDSIETAFRNSYRDSCAAVNENFVLKYGTTEHSPTLYYYGLDGNLVQTVPPEGVDKGITSNNHTQRSVYQYNSINKLVSSQSPDGGTSHFYYNDKLQLVLSQNEKQANTQNPSGSGIAYSYTTYDDYGRVKEVGQLYATLSQGTVFEDLSESDQKAFLSDPGFPENITTQNGIDWTVYGKVEVTRTYYSEPLQGLTTDIFDGQNRFLRGRISTITYEEDFNEYPYIYDYALHFRYDMHGNVKELVTEDTYLEEMDQDFKRLTYEYNLLSGNVKKVTYQKGQPDQWFHKYEYDADNRLERVYTSTDNEYWEEDAHYEYYEHGPLGRQELGELKVQGLDYVYNLQGWLKSLNSNTLDKTRDPGKDGEEGSDYMSSQPDIHARFARDVFGFSLGYYDDDYAAIDASKDNFIADESSQSSNLYNLYNGNISHAVTALLDQNHEPLDVHLKRYRYDQLNRLKSQTVYTSANVIANNNWTSASTNGDYDVSLTYDENGNIMTLDRHGYGSNQDMDDLVYSYNSGTNQLDHVTENASSTPFDDYEGSSSGNYQYNEIGQLISDDEAEIADIEWNVYGKVKSITRTSGSTQPDLAFRYDPFGNRIMKVEKTKDGSGNLEDETEWIYTHYRTDASGNTMAVYETKTQNTDYLSHSVKERYLYGSNRLGVEKEEQRMRYSDIGTYNGLGDYSLDNIRHYSTGSEYLVTFSGGTITTSPNVEFHFSIKNGSDYTTVGCNTTGSIASLTSCVAGQILNPLDTIRISDTSFVVTATEFFMPTDAQISYDKVNDLKITIEEVDSPLRKQYAYHRYGKSRYELSNHLGNVQSVINNRYLFDDDKTYYQDFSTDIWSYPNSWQANGVSVNTSYGYMGVNGTGSVERPLSVTAGTGYELRFDLINAADSITVKVTEGGQEIASKTFFNGSSQRMSFTPTGSGVTLEWHTNINQSFRLDDIIVAERLESLVADIISYKDYYPGGMIMPGRNTNPSIFGYGYNGMREVDEISGTGNHYTTFYREYDPRINQWWSVDPEAISMPWQSPYVPMSRNPISRIDPLGDRDDWVEKTDENGNTKIVWDDKVTSADDKDLKEGDKYLGKEGYAIDEKTGEAVHYMKDGTKEVFTQQLPEATVKPDIVYATKNPSMSSNNRTGYIYNSADLRIRRIALSSSNPIARAILSQERRGNYQILNADDYWKEYGHTLGNMLLMDKYIGMADMLTGGGINQIRSPKSFNIPSQISSPKPKLSTPKNFSEYLKTQKGKDVGKYHGRGNWMKQKAKEYKQLKNSQ</sequence>
<feature type="compositionally biased region" description="Basic and acidic residues" evidence="1">
    <location>
        <begin position="1940"/>
        <end position="1950"/>
    </location>
</feature>
<dbReference type="EMBL" id="WACR01000004">
    <property type="protein sequence ID" value="KAB1064894.1"/>
    <property type="molecule type" value="Genomic_DNA"/>
</dbReference>
<keyword evidence="2" id="KW-0732">Signal</keyword>
<accession>A0A6N6MC47</accession>
<dbReference type="RefSeq" id="WP_151167214.1">
    <property type="nucleotide sequence ID" value="NZ_WACR01000004.1"/>
</dbReference>
<dbReference type="Gene3D" id="2.180.10.10">
    <property type="entry name" value="RHS repeat-associated core"/>
    <property type="match status" value="2"/>
</dbReference>
<dbReference type="OrthoDB" id="2972467at2"/>
<protein>
    <recommendedName>
        <fullName evidence="5">RHS repeat-associated core domain-containing protein</fullName>
    </recommendedName>
</protein>
<feature type="signal peptide" evidence="2">
    <location>
        <begin position="1"/>
        <end position="28"/>
    </location>
</feature>
<name>A0A6N6MC47_9FLAO</name>
<comment type="caution">
    <text evidence="3">The sequence shown here is derived from an EMBL/GenBank/DDBJ whole genome shotgun (WGS) entry which is preliminary data.</text>
</comment>
<evidence type="ECO:0000256" key="2">
    <source>
        <dbReference type="SAM" id="SignalP"/>
    </source>
</evidence>
<evidence type="ECO:0000313" key="4">
    <source>
        <dbReference type="Proteomes" id="UP000435357"/>
    </source>
</evidence>
<keyword evidence="4" id="KW-1185">Reference proteome</keyword>
<evidence type="ECO:0000313" key="3">
    <source>
        <dbReference type="EMBL" id="KAB1064894.1"/>
    </source>
</evidence>
<gene>
    <name evidence="3" type="ORF">F3059_05950</name>
</gene>
<evidence type="ECO:0000256" key="1">
    <source>
        <dbReference type="SAM" id="MobiDB-lite"/>
    </source>
</evidence>
<feature type="chain" id="PRO_5026807781" description="RHS repeat-associated core domain-containing protein" evidence="2">
    <location>
        <begin position="29"/>
        <end position="2857"/>
    </location>
</feature>
<organism evidence="3 4">
    <name type="scientific">Salibacter halophilus</name>
    <dbReference type="NCBI Taxonomy" id="1803916"/>
    <lineage>
        <taxon>Bacteria</taxon>
        <taxon>Pseudomonadati</taxon>
        <taxon>Bacteroidota</taxon>
        <taxon>Flavobacteriia</taxon>
        <taxon>Flavobacteriales</taxon>
        <taxon>Salibacteraceae</taxon>
        <taxon>Salibacter</taxon>
    </lineage>
</organism>
<dbReference type="Proteomes" id="UP000435357">
    <property type="component" value="Unassembled WGS sequence"/>
</dbReference>
<reference evidence="3 4" key="1">
    <citation type="submission" date="2019-09" db="EMBL/GenBank/DDBJ databases">
        <title>Genomes of Cryomorphaceae.</title>
        <authorList>
            <person name="Bowman J.P."/>
        </authorList>
    </citation>
    <scope>NUCLEOTIDE SEQUENCE [LARGE SCALE GENOMIC DNA]</scope>
    <source>
        <strain evidence="3 4">KCTC 52047</strain>
    </source>
</reference>
<proteinExistence type="predicted"/>
<feature type="region of interest" description="Disordered" evidence="1">
    <location>
        <begin position="1938"/>
        <end position="1958"/>
    </location>
</feature>
<evidence type="ECO:0008006" key="5">
    <source>
        <dbReference type="Google" id="ProtNLM"/>
    </source>
</evidence>